<proteinExistence type="predicted"/>
<protein>
    <submittedName>
        <fullName evidence="2">Uncharacterized protein</fullName>
    </submittedName>
</protein>
<evidence type="ECO:0000313" key="2">
    <source>
        <dbReference type="EMBL" id="KAA0170460.1"/>
    </source>
</evidence>
<sequence length="740" mass="79101">MQATLVCCLTLAAAAMGSGLLSVEIGSQGSAILSVNGKQWLSTNETEVFTAGAMQNASSGALEPGPTTTTTGFDSYGTFKRVAQDWTVTATGEAFTTAIRDYTAHSDLVVFEQNYPSGIASLEAADKNAAGTAYPVLQQPAAAAPPTLGYLTWAGNMACPGAEKQCTFTGPLDSWTTWAIPGGIDGGAPLVLFDDSPEQATMVIAPASNFMAASHVYSTGAVQAGVLGSVTSIPAGWSVEFSVTAGRGVTDTMLAWGRGLLARYGKQPMQVPGDGRDRTVDMLSYYTDNGAGYYYCTEENKTYADTLVDVAKHAAGFIPYRAMQIDSWWYFKSPVTNGVVSWTPMPSVFPYGLEAVHKEIGMPFVAHNRYWDAHNVYATQNGGSYQFIVEERLAIPTEEQFWVDLFQNGTKWGLAVYEQDWLHNEFEELNATLTSATLGREWLLQMGRGAEAAEITIQYCMPYPRHVLQSVEVPAVTQSRASDDYNPQNDQWSIGVSSLLYHALGLAPWKDDTWTSTRTQTCPSGTHHYKHESETAPELELMVSALSTGPVGPSDLIGMEDADAILRTCTANGVILKPSVPATAIDATFAQRAFGSGGPQGELWTSYSDVSGQRFHQVLCASLDAPFAVLPSMLKGAGAPSDSASQVAYRFNSGYGPSPGPITYSTAKPIQCPANDKTSPNLCDDGFSVRVTGSEGETVNVYVAMPGPEPGKFHVSMALCRLKASGSAILRMPEASCLPS</sequence>
<name>A0A5A8E327_CAFRO</name>
<organism evidence="2 3">
    <name type="scientific">Cafeteria roenbergensis</name>
    <name type="common">Marine flagellate</name>
    <dbReference type="NCBI Taxonomy" id="33653"/>
    <lineage>
        <taxon>Eukaryota</taxon>
        <taxon>Sar</taxon>
        <taxon>Stramenopiles</taxon>
        <taxon>Bigyra</taxon>
        <taxon>Opalozoa</taxon>
        <taxon>Bicosoecida</taxon>
        <taxon>Cafeteriaceae</taxon>
        <taxon>Cafeteria</taxon>
    </lineage>
</organism>
<evidence type="ECO:0000256" key="1">
    <source>
        <dbReference type="SAM" id="SignalP"/>
    </source>
</evidence>
<dbReference type="EMBL" id="VLTL01000013">
    <property type="protein sequence ID" value="KAA0170460.1"/>
    <property type="molecule type" value="Genomic_DNA"/>
</dbReference>
<dbReference type="Proteomes" id="UP000324907">
    <property type="component" value="Unassembled WGS sequence"/>
</dbReference>
<comment type="caution">
    <text evidence="2">The sequence shown here is derived from an EMBL/GenBank/DDBJ whole genome shotgun (WGS) entry which is preliminary data.</text>
</comment>
<keyword evidence="1" id="KW-0732">Signal</keyword>
<feature type="chain" id="PRO_5023077504" evidence="1">
    <location>
        <begin position="18"/>
        <end position="740"/>
    </location>
</feature>
<feature type="signal peptide" evidence="1">
    <location>
        <begin position="1"/>
        <end position="17"/>
    </location>
</feature>
<gene>
    <name evidence="2" type="ORF">FNF28_01454</name>
</gene>
<reference evidence="2 3" key="1">
    <citation type="submission" date="2019-07" db="EMBL/GenBank/DDBJ databases">
        <title>Genomes of Cafeteria roenbergensis.</title>
        <authorList>
            <person name="Fischer M.G."/>
            <person name="Hackl T."/>
            <person name="Roman M."/>
        </authorList>
    </citation>
    <scope>NUCLEOTIDE SEQUENCE [LARGE SCALE GENOMIC DNA]</scope>
    <source>
        <strain evidence="2 3">RCC970-E3</strain>
    </source>
</reference>
<evidence type="ECO:0000313" key="3">
    <source>
        <dbReference type="Proteomes" id="UP000324907"/>
    </source>
</evidence>
<accession>A0A5A8E327</accession>
<dbReference type="AlphaFoldDB" id="A0A5A8E327"/>